<feature type="domain" description="N-acetyltransferase" evidence="3">
    <location>
        <begin position="10"/>
        <end position="155"/>
    </location>
</feature>
<comment type="caution">
    <text evidence="1">Lacks conserved residue(s) required for the propagation of feature annotation.</text>
</comment>
<keyword evidence="1 4" id="KW-0012">Acyltransferase</keyword>
<evidence type="ECO:0000313" key="5">
    <source>
        <dbReference type="Proteomes" id="UP000094769"/>
    </source>
</evidence>
<feature type="active site" description="Proton donor" evidence="1">
    <location>
        <position position="123"/>
    </location>
</feature>
<dbReference type="InterPro" id="IPR043690">
    <property type="entry name" value="RimI"/>
</dbReference>
<organism evidence="4 5">
    <name type="scientific">Candidatus Thiodiazotropha endolucinida</name>
    <dbReference type="NCBI Taxonomy" id="1655433"/>
    <lineage>
        <taxon>Bacteria</taxon>
        <taxon>Pseudomonadati</taxon>
        <taxon>Pseudomonadota</taxon>
        <taxon>Gammaproteobacteria</taxon>
        <taxon>Chromatiales</taxon>
        <taxon>Sedimenticolaceae</taxon>
        <taxon>Candidatus Thiodiazotropha</taxon>
    </lineage>
</organism>
<keyword evidence="5" id="KW-1185">Reference proteome</keyword>
<dbReference type="InterPro" id="IPR000182">
    <property type="entry name" value="GNAT_dom"/>
</dbReference>
<name>A0A7Z0VNG6_9GAMM</name>
<keyword evidence="1 2" id="KW-0963">Cytoplasm</keyword>
<evidence type="ECO:0000256" key="1">
    <source>
        <dbReference type="HAMAP-Rule" id="MF_02210"/>
    </source>
</evidence>
<dbReference type="CDD" id="cd04301">
    <property type="entry name" value="NAT_SF"/>
    <property type="match status" value="1"/>
</dbReference>
<keyword evidence="1 4" id="KW-0808">Transferase</keyword>
<feature type="active site" description="Proton acceptor" evidence="1">
    <location>
        <position position="111"/>
    </location>
</feature>
<evidence type="ECO:0000259" key="3">
    <source>
        <dbReference type="PROSITE" id="PS51186"/>
    </source>
</evidence>
<dbReference type="EMBL" id="MARB01000005">
    <property type="protein sequence ID" value="ODJ88688.1"/>
    <property type="molecule type" value="Genomic_DNA"/>
</dbReference>
<comment type="function">
    <text evidence="1 2">Acetylates the N-terminal alanine of ribosomal protein bS18.</text>
</comment>
<sequence length="155" mass="17652">MSAQLQDPLLGLRPMQVEDLPQVIAIEEAAYPHPWTLGIFQDCLRVGYCCWVVNLDQQVIGYGVMSVVIDESHILNICIDPKWQGKGLAVKLIRRLLKIARQHGAETVYLEVRVGNKPAIGLYKKLGFVEIGERRDYYPDRNQSREDALMMSLEL</sequence>
<dbReference type="RefSeq" id="WP_069122205.1">
    <property type="nucleotide sequence ID" value="NZ_MARB01000005.1"/>
</dbReference>
<dbReference type="PROSITE" id="PS51186">
    <property type="entry name" value="GNAT"/>
    <property type="match status" value="1"/>
</dbReference>
<dbReference type="NCBIfam" id="TIGR01575">
    <property type="entry name" value="rimI"/>
    <property type="match status" value="1"/>
</dbReference>
<accession>A0A7Z0VNG6</accession>
<dbReference type="GO" id="GO:0006508">
    <property type="term" value="P:proteolysis"/>
    <property type="evidence" value="ECO:0007669"/>
    <property type="project" value="UniProtKB-KW"/>
</dbReference>
<gene>
    <name evidence="4" type="primary">paiA</name>
    <name evidence="1" type="synonym">rimI</name>
    <name evidence="4" type="ORF">CODIS_12390</name>
</gene>
<dbReference type="GO" id="GO:0005737">
    <property type="term" value="C:cytoplasm"/>
    <property type="evidence" value="ECO:0007669"/>
    <property type="project" value="UniProtKB-SubCell"/>
</dbReference>
<dbReference type="PANTHER" id="PTHR43617:SF35">
    <property type="entry name" value="[RIBOSOMAL PROTEIN BS18]-ALANINE N-ACETYLTRANSFERASE"/>
    <property type="match status" value="1"/>
</dbReference>
<comment type="caution">
    <text evidence="4">The sequence shown here is derived from an EMBL/GenBank/DDBJ whole genome shotgun (WGS) entry which is preliminary data.</text>
</comment>
<dbReference type="EC" id="2.3.1.266" evidence="1 2"/>
<dbReference type="InterPro" id="IPR016181">
    <property type="entry name" value="Acyl_CoA_acyltransferase"/>
</dbReference>
<comment type="subcellular location">
    <subcellularLocation>
        <location evidence="1 2">Cytoplasm</location>
    </subcellularLocation>
</comment>
<dbReference type="PANTHER" id="PTHR43617">
    <property type="entry name" value="L-AMINO ACID N-ACETYLTRANSFERASE"/>
    <property type="match status" value="1"/>
</dbReference>
<dbReference type="Proteomes" id="UP000094769">
    <property type="component" value="Unassembled WGS sequence"/>
</dbReference>
<dbReference type="OrthoDB" id="9796919at2"/>
<dbReference type="Pfam" id="PF00583">
    <property type="entry name" value="Acetyltransf_1"/>
    <property type="match status" value="1"/>
</dbReference>
<evidence type="ECO:0000256" key="2">
    <source>
        <dbReference type="RuleBase" id="RU363094"/>
    </source>
</evidence>
<evidence type="ECO:0000313" key="4">
    <source>
        <dbReference type="EMBL" id="ODJ88688.1"/>
    </source>
</evidence>
<dbReference type="HAMAP" id="MF_02210">
    <property type="entry name" value="RimI"/>
    <property type="match status" value="1"/>
</dbReference>
<dbReference type="AlphaFoldDB" id="A0A7Z0VNG6"/>
<reference evidence="4 5" key="1">
    <citation type="submission" date="2016-06" db="EMBL/GenBank/DDBJ databases">
        <title>Genome sequence of endosymbiont of Candidatus Endolucinida thiodiazotropha.</title>
        <authorList>
            <person name="Poehlein A."/>
            <person name="Koenig S."/>
            <person name="Heiden S.E."/>
            <person name="Thuermer A."/>
            <person name="Voget S."/>
            <person name="Daniel R."/>
            <person name="Markert S."/>
            <person name="Gros O."/>
            <person name="Schweder T."/>
        </authorList>
    </citation>
    <scope>NUCLEOTIDE SEQUENCE [LARGE SCALE GENOMIC DNA]</scope>
    <source>
        <strain evidence="4 5">COS</strain>
    </source>
</reference>
<comment type="catalytic activity">
    <reaction evidence="1 2">
        <text>N-terminal L-alanyl-[ribosomal protein bS18] + acetyl-CoA = N-terminal N(alpha)-acetyl-L-alanyl-[ribosomal protein bS18] + CoA + H(+)</text>
        <dbReference type="Rhea" id="RHEA:43756"/>
        <dbReference type="Rhea" id="RHEA-COMP:10676"/>
        <dbReference type="Rhea" id="RHEA-COMP:10677"/>
        <dbReference type="ChEBI" id="CHEBI:15378"/>
        <dbReference type="ChEBI" id="CHEBI:57287"/>
        <dbReference type="ChEBI" id="CHEBI:57288"/>
        <dbReference type="ChEBI" id="CHEBI:64718"/>
        <dbReference type="ChEBI" id="CHEBI:83683"/>
        <dbReference type="EC" id="2.3.1.266"/>
    </reaction>
</comment>
<feature type="binding site" evidence="1">
    <location>
        <position position="116"/>
    </location>
    <ligand>
        <name>acetyl-CoA</name>
        <dbReference type="ChEBI" id="CHEBI:57288"/>
    </ligand>
</feature>
<dbReference type="InterPro" id="IPR006464">
    <property type="entry name" value="AcTrfase_RimI/Ard1"/>
</dbReference>
<keyword evidence="4" id="KW-0645">Protease</keyword>
<dbReference type="GO" id="GO:0008233">
    <property type="term" value="F:peptidase activity"/>
    <property type="evidence" value="ECO:0007669"/>
    <property type="project" value="UniProtKB-KW"/>
</dbReference>
<dbReference type="GO" id="GO:0008999">
    <property type="term" value="F:protein-N-terminal-alanine acetyltransferase activity"/>
    <property type="evidence" value="ECO:0007669"/>
    <property type="project" value="UniProtKB-UniRule"/>
</dbReference>
<dbReference type="Gene3D" id="3.40.630.30">
    <property type="match status" value="1"/>
</dbReference>
<proteinExistence type="inferred from homology"/>
<comment type="similarity">
    <text evidence="1 2">Belongs to the acetyltransferase family. RimI subfamily.</text>
</comment>
<protein>
    <recommendedName>
        <fullName evidence="1 2">[Ribosomal protein bS18]-alanine N-acetyltransferase</fullName>
        <ecNumber evidence="1 2">2.3.1.266</ecNumber>
    </recommendedName>
</protein>
<dbReference type="SUPFAM" id="SSF55729">
    <property type="entry name" value="Acyl-CoA N-acyltransferases (Nat)"/>
    <property type="match status" value="1"/>
</dbReference>
<dbReference type="InterPro" id="IPR050276">
    <property type="entry name" value="MshD_Acetyltransferase"/>
</dbReference>
<keyword evidence="4" id="KW-0378">Hydrolase</keyword>